<organism evidence="1">
    <name type="scientific">marine sediment metagenome</name>
    <dbReference type="NCBI Taxonomy" id="412755"/>
    <lineage>
        <taxon>unclassified sequences</taxon>
        <taxon>metagenomes</taxon>
        <taxon>ecological metagenomes</taxon>
    </lineage>
</organism>
<sequence>LDHPNVYSGDEQSVKDRFSPNVIAEQYETLFNQLLQD</sequence>
<name>X1S850_9ZZZZ</name>
<gene>
    <name evidence="1" type="ORF">S12H4_34177</name>
</gene>
<comment type="caution">
    <text evidence="1">The sequence shown here is derived from an EMBL/GenBank/DDBJ whole genome shotgun (WGS) entry which is preliminary data.</text>
</comment>
<feature type="non-terminal residue" evidence="1">
    <location>
        <position position="1"/>
    </location>
</feature>
<evidence type="ECO:0000313" key="1">
    <source>
        <dbReference type="EMBL" id="GAI89242.1"/>
    </source>
</evidence>
<dbReference type="AlphaFoldDB" id="X1S850"/>
<reference evidence="1" key="1">
    <citation type="journal article" date="2014" name="Front. Microbiol.">
        <title>High frequency of phylogenetically diverse reductive dehalogenase-homologous genes in deep subseafloor sedimentary metagenomes.</title>
        <authorList>
            <person name="Kawai M."/>
            <person name="Futagami T."/>
            <person name="Toyoda A."/>
            <person name="Takaki Y."/>
            <person name="Nishi S."/>
            <person name="Hori S."/>
            <person name="Arai W."/>
            <person name="Tsubouchi T."/>
            <person name="Morono Y."/>
            <person name="Uchiyama I."/>
            <person name="Ito T."/>
            <person name="Fujiyama A."/>
            <person name="Inagaki F."/>
            <person name="Takami H."/>
        </authorList>
    </citation>
    <scope>NUCLEOTIDE SEQUENCE</scope>
    <source>
        <strain evidence="1">Expedition CK06-06</strain>
    </source>
</reference>
<protein>
    <submittedName>
        <fullName evidence="1">Uncharacterized protein</fullName>
    </submittedName>
</protein>
<accession>X1S850</accession>
<dbReference type="EMBL" id="BARW01020198">
    <property type="protein sequence ID" value="GAI89242.1"/>
    <property type="molecule type" value="Genomic_DNA"/>
</dbReference>
<proteinExistence type="predicted"/>